<dbReference type="GO" id="GO:0030527">
    <property type="term" value="F:structural constituent of chromatin"/>
    <property type="evidence" value="ECO:0007669"/>
    <property type="project" value="InterPro"/>
</dbReference>
<dbReference type="OrthoDB" id="331625at2"/>
<dbReference type="GO" id="GO:0003677">
    <property type="term" value="F:DNA binding"/>
    <property type="evidence" value="ECO:0007669"/>
    <property type="project" value="UniProtKB-KW"/>
</dbReference>
<evidence type="ECO:0000313" key="6">
    <source>
        <dbReference type="Proteomes" id="UP000183924"/>
    </source>
</evidence>
<dbReference type="Proteomes" id="UP000183924">
    <property type="component" value="Unassembled WGS sequence"/>
</dbReference>
<dbReference type="RefSeq" id="WP_071662144.1">
    <property type="nucleotide sequence ID" value="NZ_LUKY01000031.1"/>
</dbReference>
<dbReference type="Gene3D" id="4.10.520.10">
    <property type="entry name" value="IHF-like DNA-binding proteins"/>
    <property type="match status" value="1"/>
</dbReference>
<dbReference type="InterPro" id="IPR000119">
    <property type="entry name" value="Hist_DNA-bd"/>
</dbReference>
<dbReference type="SMART" id="SM00411">
    <property type="entry name" value="BHL"/>
    <property type="match status" value="1"/>
</dbReference>
<evidence type="ECO:0000313" key="5">
    <source>
        <dbReference type="EMBL" id="OIZ95485.1"/>
    </source>
</evidence>
<sequence>MAKKLAKKKSPVTKARKKTKVTSASKKLAAVKKSFTKTELLQCLVESTELPKKKVAEVLETLQMIMHAHVKAGCAFAHPGMYKITVVKKSATKARKGINPFTGEPTTFKAKPARKVVKIKPLKKLKAAV</sequence>
<dbReference type="SUPFAM" id="SSF47729">
    <property type="entry name" value="IHF-like DNA-binding proteins"/>
    <property type="match status" value="1"/>
</dbReference>
<feature type="compositionally biased region" description="Basic residues" evidence="4">
    <location>
        <begin position="1"/>
        <end position="20"/>
    </location>
</feature>
<dbReference type="AlphaFoldDB" id="A0A1J8PK37"/>
<keyword evidence="2 5" id="KW-0238">DNA-binding</keyword>
<feature type="region of interest" description="Disordered" evidence="4">
    <location>
        <begin position="1"/>
        <end position="23"/>
    </location>
</feature>
<protein>
    <submittedName>
        <fullName evidence="5">DNA-binding protein</fullName>
    </submittedName>
</protein>
<organism evidence="5 6">
    <name type="scientific">Candidatus Rickettsiella isopodorum</name>
    <dbReference type="NCBI Taxonomy" id="1225476"/>
    <lineage>
        <taxon>Bacteria</taxon>
        <taxon>Pseudomonadati</taxon>
        <taxon>Pseudomonadota</taxon>
        <taxon>Gammaproteobacteria</taxon>
        <taxon>Legionellales</taxon>
        <taxon>Coxiellaceae</taxon>
        <taxon>Rickettsiella</taxon>
    </lineage>
</organism>
<dbReference type="CDD" id="cd13834">
    <property type="entry name" value="HU_like"/>
    <property type="match status" value="1"/>
</dbReference>
<evidence type="ECO:0000256" key="3">
    <source>
        <dbReference type="RuleBase" id="RU003939"/>
    </source>
</evidence>
<proteinExistence type="inferred from homology"/>
<evidence type="ECO:0000256" key="2">
    <source>
        <dbReference type="ARBA" id="ARBA00023125"/>
    </source>
</evidence>
<dbReference type="EMBL" id="LUKY01000031">
    <property type="protein sequence ID" value="OIZ95485.1"/>
    <property type="molecule type" value="Genomic_DNA"/>
</dbReference>
<dbReference type="STRING" id="1225476.A1D18_01925"/>
<dbReference type="InterPro" id="IPR010992">
    <property type="entry name" value="IHF-like_DNA-bd_dom_sf"/>
</dbReference>
<evidence type="ECO:0000256" key="1">
    <source>
        <dbReference type="ARBA" id="ARBA00010529"/>
    </source>
</evidence>
<comment type="caution">
    <text evidence="5">The sequence shown here is derived from an EMBL/GenBank/DDBJ whole genome shotgun (WGS) entry which is preliminary data.</text>
</comment>
<accession>A0A1J8PK37</accession>
<dbReference type="Pfam" id="PF00216">
    <property type="entry name" value="Bac_DNA_binding"/>
    <property type="match status" value="1"/>
</dbReference>
<keyword evidence="6" id="KW-1185">Reference proteome</keyword>
<gene>
    <name evidence="5" type="ORF">A1D18_01925</name>
</gene>
<name>A0A1J8PK37_9COXI</name>
<reference evidence="5 6" key="1">
    <citation type="submission" date="2016-03" db="EMBL/GenBank/DDBJ databases">
        <title>Comparative genomics of Rickettsiella.</title>
        <authorList>
            <person name="Chandler C."/>
            <person name="Wang Y."/>
        </authorList>
    </citation>
    <scope>NUCLEOTIDE SEQUENCE [LARGE SCALE GENOMIC DNA]</scope>
    <source>
        <strain evidence="5 6">RCFS May 2013</strain>
    </source>
</reference>
<evidence type="ECO:0000256" key="4">
    <source>
        <dbReference type="SAM" id="MobiDB-lite"/>
    </source>
</evidence>
<comment type="similarity">
    <text evidence="1 3">Belongs to the bacterial histone-like protein family.</text>
</comment>